<dbReference type="InterPro" id="IPR003356">
    <property type="entry name" value="DNA_methylase_A-5"/>
</dbReference>
<dbReference type="OrthoDB" id="9788159at2"/>
<feature type="domain" description="YtxK-like N-terminal helical" evidence="2">
    <location>
        <begin position="7"/>
        <end position="85"/>
    </location>
</feature>
<dbReference type="KEGG" id="aqt:FN924_12090"/>
<feature type="domain" description="DNA methylase adenine-specific" evidence="1">
    <location>
        <begin position="95"/>
        <end position="293"/>
    </location>
</feature>
<dbReference type="GO" id="GO:0008170">
    <property type="term" value="F:N-methyltransferase activity"/>
    <property type="evidence" value="ECO:0007669"/>
    <property type="project" value="InterPro"/>
</dbReference>
<dbReference type="SUPFAM" id="SSF53335">
    <property type="entry name" value="S-adenosyl-L-methionine-dependent methyltransferases"/>
    <property type="match status" value="1"/>
</dbReference>
<accession>A0A516KHJ3</accession>
<dbReference type="Gene3D" id="3.40.50.150">
    <property type="entry name" value="Vaccinia Virus protein VP39"/>
    <property type="match status" value="1"/>
</dbReference>
<evidence type="ECO:0000313" key="4">
    <source>
        <dbReference type="Proteomes" id="UP000315215"/>
    </source>
</evidence>
<dbReference type="Pfam" id="PF21106">
    <property type="entry name" value="YtxK_like"/>
    <property type="match status" value="1"/>
</dbReference>
<keyword evidence="3" id="KW-0808">Transferase</keyword>
<dbReference type="PANTHER" id="PTHR41313:SF1">
    <property type="entry name" value="DNA METHYLASE ADENINE-SPECIFIC DOMAIN-CONTAINING PROTEIN"/>
    <property type="match status" value="1"/>
</dbReference>
<dbReference type="InterPro" id="IPR052933">
    <property type="entry name" value="DNA_Protect_Modify"/>
</dbReference>
<dbReference type="AlphaFoldDB" id="A0A516KHJ3"/>
<reference evidence="3 4" key="1">
    <citation type="submission" date="2019-07" db="EMBL/GenBank/DDBJ databases">
        <authorList>
            <person name="Li J."/>
        </authorList>
    </citation>
    <scope>NUCLEOTIDE SEQUENCE [LARGE SCALE GENOMIC DNA]</scope>
    <source>
        <strain evidence="3 4">TKL69</strain>
    </source>
</reference>
<dbReference type="GO" id="GO:0032259">
    <property type="term" value="P:methylation"/>
    <property type="evidence" value="ECO:0007669"/>
    <property type="project" value="UniProtKB-KW"/>
</dbReference>
<evidence type="ECO:0000259" key="2">
    <source>
        <dbReference type="Pfam" id="PF21106"/>
    </source>
</evidence>
<dbReference type="InterPro" id="IPR016843">
    <property type="entry name" value="S-AdoMet-dep_Ade-MeTrfase_prd"/>
</dbReference>
<dbReference type="GO" id="GO:0003677">
    <property type="term" value="F:DNA binding"/>
    <property type="evidence" value="ECO:0007669"/>
    <property type="project" value="InterPro"/>
</dbReference>
<dbReference type="Proteomes" id="UP000315215">
    <property type="component" value="Chromosome"/>
</dbReference>
<dbReference type="PRINTS" id="PR00507">
    <property type="entry name" value="N12N6MTFRASE"/>
</dbReference>
<evidence type="ECO:0000313" key="3">
    <source>
        <dbReference type="EMBL" id="QDP40862.1"/>
    </source>
</evidence>
<dbReference type="RefSeq" id="WP_143894824.1">
    <property type="nucleotide sequence ID" value="NZ_CP041666.1"/>
</dbReference>
<organism evidence="3 4">
    <name type="scientific">Radiobacillus deserti</name>
    <dbReference type="NCBI Taxonomy" id="2594883"/>
    <lineage>
        <taxon>Bacteria</taxon>
        <taxon>Bacillati</taxon>
        <taxon>Bacillota</taxon>
        <taxon>Bacilli</taxon>
        <taxon>Bacillales</taxon>
        <taxon>Bacillaceae</taxon>
        <taxon>Radiobacillus</taxon>
    </lineage>
</organism>
<dbReference type="Pfam" id="PF02384">
    <property type="entry name" value="N6_Mtase"/>
    <property type="match status" value="1"/>
</dbReference>
<protein>
    <submittedName>
        <fullName evidence="3">Class I SAM-dependent methyltransferase</fullName>
    </submittedName>
</protein>
<gene>
    <name evidence="3" type="ORF">FN924_12090</name>
</gene>
<keyword evidence="4" id="KW-1185">Reference proteome</keyword>
<sequence length="330" mass="37774">MNEQHVEAFYLWIDEMAEKIEHQVEVPYLEAIAIGLEYYLGQAPTEPMNEMLEQYLHKKVRELHIEQYEKEEIRKGLQLAILKGMKDGAQQQHLVTPDTVAIFIGYLVQKMLGSKQEKIRIFDPACGTSNLLTAVLNQLGDGVESYGSEVDPLLIRLALASANLQEIEVEYFHQDSLSPFLLEPVDVTICDLPVGYYPDDIRANDYELKADQGHSYAHHLFIEQSIKYTKKGGYLFFVVPNFLFDSDQADKLHNFLHKHAHVVGLLQLPASMFKSEQNAKSIFIVQKKGDHTKAPKEALIAQLPSFKDAYATDNILKKINDWFETERFTE</sequence>
<dbReference type="Gene3D" id="1.10.150.470">
    <property type="match status" value="1"/>
</dbReference>
<dbReference type="PIRSF" id="PIRSF026567">
    <property type="entry name" value="Adenine_mtase_bact_prd"/>
    <property type="match status" value="1"/>
</dbReference>
<name>A0A516KHJ3_9BACI</name>
<evidence type="ECO:0000259" key="1">
    <source>
        <dbReference type="Pfam" id="PF02384"/>
    </source>
</evidence>
<dbReference type="EMBL" id="CP041666">
    <property type="protein sequence ID" value="QDP40862.1"/>
    <property type="molecule type" value="Genomic_DNA"/>
</dbReference>
<proteinExistence type="predicted"/>
<dbReference type="CDD" id="cd02440">
    <property type="entry name" value="AdoMet_MTases"/>
    <property type="match status" value="1"/>
</dbReference>
<keyword evidence="3" id="KW-0489">Methyltransferase</keyword>
<dbReference type="InterPro" id="IPR048375">
    <property type="entry name" value="YtxK-like_N"/>
</dbReference>
<dbReference type="PANTHER" id="PTHR41313">
    <property type="entry name" value="ADENINE-SPECIFIC METHYLTRANSFERASE"/>
    <property type="match status" value="1"/>
</dbReference>
<dbReference type="InterPro" id="IPR029063">
    <property type="entry name" value="SAM-dependent_MTases_sf"/>
</dbReference>